<dbReference type="InterPro" id="IPR012347">
    <property type="entry name" value="Ferritin-like"/>
</dbReference>
<dbReference type="InterPro" id="IPR009078">
    <property type="entry name" value="Ferritin-like_SF"/>
</dbReference>
<evidence type="ECO:0000313" key="2">
    <source>
        <dbReference type="EMBL" id="MCI8210847.1"/>
    </source>
</evidence>
<comment type="caution">
    <text evidence="2">The sequence shown here is derived from an EMBL/GenBank/DDBJ whole genome shotgun (WGS) entry which is preliminary data.</text>
</comment>
<organism evidence="2 3">
    <name type="scientific">Pseudomonas maioricensis</name>
    <dbReference type="NCBI Taxonomy" id="1766623"/>
    <lineage>
        <taxon>Bacteria</taxon>
        <taxon>Pseudomonadati</taxon>
        <taxon>Pseudomonadota</taxon>
        <taxon>Gammaproteobacteria</taxon>
        <taxon>Pseudomonadales</taxon>
        <taxon>Pseudomonadaceae</taxon>
        <taxon>Pseudomonas</taxon>
    </lineage>
</organism>
<dbReference type="Pfam" id="PF00210">
    <property type="entry name" value="Ferritin"/>
    <property type="match status" value="1"/>
</dbReference>
<evidence type="ECO:0000259" key="1">
    <source>
        <dbReference type="Pfam" id="PF00210"/>
    </source>
</evidence>
<name>A0ABS9ZKS7_9PSED</name>
<sequence>MMNTMNGERTHWTDCRVSAYGAHFSLSRIARIELVDLMRRHLSTHVELLDQLKNIQHHLRNPGFTVMKQPFDGLAEATTTHIEYLCERIKDFGGMPERVLLASMRAPIQHCAEVPFADGLNNIHSRAQELGSFARQLQPVTQRASRYGDYATATLVSEILAQAQTIIHAIKLNIPASRPNAVPPALYQQTPNLVTHSARR</sequence>
<accession>A0ABS9ZKS7</accession>
<reference evidence="2 3" key="1">
    <citation type="submission" date="2015-12" db="EMBL/GenBank/DDBJ databases">
        <title>Phylogenomics in the description of a new species in the Pseudomonas syringae group.</title>
        <authorList>
            <person name="Busquets A."/>
            <person name="Gomila M."/>
            <person name="Beiki F."/>
            <person name="Rahimian H."/>
            <person name="Mulet M."/>
            <person name="Sanchez D."/>
            <person name="Garcia-Valdes E."/>
            <person name="Lalucat J."/>
        </authorList>
    </citation>
    <scope>NUCLEOTIDE SEQUENCE [LARGE SCALE GENOMIC DNA]</scope>
    <source>
        <strain evidence="2 3">S25</strain>
    </source>
</reference>
<feature type="domain" description="Ferritin/DPS" evidence="1">
    <location>
        <begin position="37"/>
        <end position="164"/>
    </location>
</feature>
<dbReference type="Gene3D" id="1.20.1260.10">
    <property type="match status" value="1"/>
</dbReference>
<dbReference type="Proteomes" id="UP001320513">
    <property type="component" value="Unassembled WGS sequence"/>
</dbReference>
<evidence type="ECO:0000313" key="3">
    <source>
        <dbReference type="Proteomes" id="UP001320513"/>
    </source>
</evidence>
<keyword evidence="3" id="KW-1185">Reference proteome</keyword>
<dbReference type="InterPro" id="IPR008331">
    <property type="entry name" value="Ferritin_DPS_dom"/>
</dbReference>
<gene>
    <name evidence="2" type="ORF">AUC61_15030</name>
</gene>
<protein>
    <recommendedName>
        <fullName evidence="1">Ferritin/DPS domain-containing protein</fullName>
    </recommendedName>
</protein>
<dbReference type="SUPFAM" id="SSF47240">
    <property type="entry name" value="Ferritin-like"/>
    <property type="match status" value="1"/>
</dbReference>
<dbReference type="EMBL" id="LOHG01000008">
    <property type="protein sequence ID" value="MCI8210847.1"/>
    <property type="molecule type" value="Genomic_DNA"/>
</dbReference>
<dbReference type="RefSeq" id="WP_243247059.1">
    <property type="nucleotide sequence ID" value="NZ_LOHG01000008.1"/>
</dbReference>
<proteinExistence type="predicted"/>